<feature type="compositionally biased region" description="Basic and acidic residues" evidence="1">
    <location>
        <begin position="628"/>
        <end position="644"/>
    </location>
</feature>
<reference evidence="3 4" key="1">
    <citation type="submission" date="2021-06" db="EMBL/GenBank/DDBJ databases">
        <title>A haploid diamondback moth (Plutella xylostella L.) genome assembly resolves 31 chromosomes and identifies a diamide resistance mutation.</title>
        <authorList>
            <person name="Ward C.M."/>
            <person name="Perry K.D."/>
            <person name="Baker G."/>
            <person name="Powis K."/>
            <person name="Heckel D.G."/>
            <person name="Baxter S.W."/>
        </authorList>
    </citation>
    <scope>NUCLEOTIDE SEQUENCE [LARGE SCALE GENOMIC DNA]</scope>
    <source>
        <strain evidence="3 4">LV</strain>
        <tissue evidence="3">Single pupa</tissue>
    </source>
</reference>
<gene>
    <name evidence="3" type="ORF">JYU34_019666</name>
</gene>
<feature type="compositionally biased region" description="Basic and acidic residues" evidence="1">
    <location>
        <begin position="551"/>
        <end position="570"/>
    </location>
</feature>
<evidence type="ECO:0000313" key="4">
    <source>
        <dbReference type="Proteomes" id="UP000823941"/>
    </source>
</evidence>
<feature type="compositionally biased region" description="Basic and acidic residues" evidence="1">
    <location>
        <begin position="605"/>
        <end position="615"/>
    </location>
</feature>
<evidence type="ECO:0000313" key="3">
    <source>
        <dbReference type="EMBL" id="KAG7297609.1"/>
    </source>
</evidence>
<dbReference type="EMBL" id="JAHIBW010000026">
    <property type="protein sequence ID" value="KAG7297609.1"/>
    <property type="molecule type" value="Genomic_DNA"/>
</dbReference>
<feature type="region of interest" description="Disordered" evidence="1">
    <location>
        <begin position="370"/>
        <end position="644"/>
    </location>
</feature>
<feature type="compositionally biased region" description="Polar residues" evidence="1">
    <location>
        <begin position="196"/>
        <end position="208"/>
    </location>
</feature>
<proteinExistence type="predicted"/>
<feature type="compositionally biased region" description="Polar residues" evidence="1">
    <location>
        <begin position="372"/>
        <end position="394"/>
    </location>
</feature>
<dbReference type="PANTHER" id="PTHR31532">
    <property type="entry name" value="BIORIENTATION OF CHROMOSOMES IN CELL DIVISION 1 FAMILY MEMBER"/>
    <property type="match status" value="1"/>
</dbReference>
<dbReference type="Proteomes" id="UP000823941">
    <property type="component" value="Chromosome 26"/>
</dbReference>
<feature type="compositionally biased region" description="Basic and acidic residues" evidence="1">
    <location>
        <begin position="407"/>
        <end position="419"/>
    </location>
</feature>
<feature type="domain" description="BOD1/SHG1" evidence="2">
    <location>
        <begin position="17"/>
        <end position="113"/>
    </location>
</feature>
<feature type="compositionally biased region" description="Basic residues" evidence="1">
    <location>
        <begin position="1160"/>
        <end position="1171"/>
    </location>
</feature>
<feature type="region of interest" description="Disordered" evidence="1">
    <location>
        <begin position="131"/>
        <end position="352"/>
    </location>
</feature>
<feature type="compositionally biased region" description="Basic residues" evidence="1">
    <location>
        <begin position="491"/>
        <end position="502"/>
    </location>
</feature>
<dbReference type="PANTHER" id="PTHR31532:SF10">
    <property type="entry name" value="BIORIENTATION OF CHROMOSOMES IN CELL DIVISION PROTEIN 1-LIKE 1"/>
    <property type="match status" value="1"/>
</dbReference>
<feature type="compositionally biased region" description="Basic and acidic residues" evidence="1">
    <location>
        <begin position="1040"/>
        <end position="1061"/>
    </location>
</feature>
<dbReference type="Pfam" id="PF05205">
    <property type="entry name" value="COMPASS-Shg1"/>
    <property type="match status" value="1"/>
</dbReference>
<feature type="compositionally biased region" description="Basic and acidic residues" evidence="1">
    <location>
        <begin position="230"/>
        <end position="241"/>
    </location>
</feature>
<feature type="region of interest" description="Disordered" evidence="1">
    <location>
        <begin position="1040"/>
        <end position="1139"/>
    </location>
</feature>
<feature type="compositionally biased region" description="Basic and acidic residues" evidence="1">
    <location>
        <begin position="578"/>
        <end position="587"/>
    </location>
</feature>
<feature type="compositionally biased region" description="Basic and acidic residues" evidence="1">
    <location>
        <begin position="503"/>
        <end position="544"/>
    </location>
</feature>
<feature type="compositionally biased region" description="Low complexity" evidence="1">
    <location>
        <begin position="616"/>
        <end position="627"/>
    </location>
</feature>
<feature type="compositionally biased region" description="Basic and acidic residues" evidence="1">
    <location>
        <begin position="427"/>
        <end position="456"/>
    </location>
</feature>
<protein>
    <recommendedName>
        <fullName evidence="2">BOD1/SHG1 domain-containing protein</fullName>
    </recommendedName>
</protein>
<accession>A0ABQ7PXI2</accession>
<evidence type="ECO:0000259" key="2">
    <source>
        <dbReference type="Pfam" id="PF05205"/>
    </source>
</evidence>
<feature type="compositionally biased region" description="Basic and acidic residues" evidence="1">
    <location>
        <begin position="309"/>
        <end position="348"/>
    </location>
</feature>
<feature type="compositionally biased region" description="Basic and acidic residues" evidence="1">
    <location>
        <begin position="463"/>
        <end position="482"/>
    </location>
</feature>
<comment type="caution">
    <text evidence="3">The sequence shown here is derived from an EMBL/GenBank/DDBJ whole genome shotgun (WGS) entry which is preliminary data.</text>
</comment>
<feature type="region of interest" description="Disordered" evidence="1">
    <location>
        <begin position="1160"/>
        <end position="1223"/>
    </location>
</feature>
<feature type="compositionally biased region" description="Basic and acidic residues" evidence="1">
    <location>
        <begin position="151"/>
        <end position="160"/>
    </location>
</feature>
<sequence length="1223" mass="137126">MSHVQYTMPGDPRLVDQLVYELKSKGIFDKFRKECMSDVDTRPAYQNLRQRVEGSVAGFLARTPWRPGLNKNQLREKLRKHILDGNYLEQGVERIVDQVVNPKVASVFIPQVEELVYSYLGIPRRRGAGPAGGAGGLLPPDLEAVSPGSVHSDEDNKEEQAMDTSSTDPGDKMDVDAQAKEEIKDEVTEAEKEETQLSGISDLTSHGSDSAEVEHKPENKLAGYTIPKIDLAKIELPKDSDIPLPDAPMPEDNDTPAPDKDEKTFKPINSDDEDSSSDSSDLRRNMSPLTPVRNFDDENSCDAQQAFEDNAREIKHEDNKEPANFRFSIESKSDENNSDVKTEKKEAESTNLAYQFENQVNINKFATPVYEESSNSNNLQIDYESDANSKTNTEVKPPVEPEQSSQDVKKKERKSEERKSSHKSSSRSRDSRRRSESKPSRDKRDDKKPSRDEHSSKSKSSSSHRDRSRDRNDKKDDRESSRQRTSSSHKSSSHRSGHRHSSSRPDDKKSSSSNRDRSDKSSSKDHRSSRDSKSSHRSDKDRKSSGSSGRSKSEKDKEKKEKKEPDDHHSASGRGRARRDTDRDSNDGHSSSSKSSHNHVNSKTTDSKKENKEGSKPSSTSSGTSPSDGERRPTGSSRARDALLARRVVRVEHLDAPPPSPRLAMPEVVLKKPKFASNLQEARQMMKMRKFLDEEQRRMNQEAALLLEFQAQGPPGPRTAPRAPCGPELEFACHEEDISHVDTAEVAKDTETEHRIEDQKKTNADAMSFNDEEETIESIAEIQKEVDNITNFMDTDEENSSMEADDKVTAYEIETKTDYFAQIEENNKEANTNLNDFIDKKMINDIIGVPEEIPAEKQDSELQFFGQLEKYNAELYSDQYSKFLKAFTENATRKLFLVNCDIYNENVFKMAAQELGEYDVVSLHKNGHIKLPKATKDIDFTNKEIVIPIKTEEAMKSPSKYIQSPLLSPARSDRSLDVSSDSAARLDDWSGDYAARLQDMLTTTSRQQVMEIILGGVIVDGSPSKMPRIAICAESRIETSRKLSGDPDVELSRDSSKHSGGDLDNTSLASKCNGDPDMEPSLAAIKRSGDPDMDSPRTGIKRSAGGDPDNNNRQVLTPNKIRKISGSDQITSTTEETEELTNSLRSTNIISKSKYLGKARRVGLPRPRKTVHANSPSSDKSVENYEEPPPPPRRAPRAPAQRYDTSDLYKPKLHFLSRRNNVT</sequence>
<organism evidence="3 4">
    <name type="scientific">Plutella xylostella</name>
    <name type="common">Diamondback moth</name>
    <name type="synonym">Plutella maculipennis</name>
    <dbReference type="NCBI Taxonomy" id="51655"/>
    <lineage>
        <taxon>Eukaryota</taxon>
        <taxon>Metazoa</taxon>
        <taxon>Ecdysozoa</taxon>
        <taxon>Arthropoda</taxon>
        <taxon>Hexapoda</taxon>
        <taxon>Insecta</taxon>
        <taxon>Pterygota</taxon>
        <taxon>Neoptera</taxon>
        <taxon>Endopterygota</taxon>
        <taxon>Lepidoptera</taxon>
        <taxon>Glossata</taxon>
        <taxon>Ditrysia</taxon>
        <taxon>Yponomeutoidea</taxon>
        <taxon>Plutellidae</taxon>
        <taxon>Plutella</taxon>
    </lineage>
</organism>
<dbReference type="InterPro" id="IPR055264">
    <property type="entry name" value="BOD1/SHG1_dom"/>
</dbReference>
<feature type="compositionally biased region" description="Low complexity" evidence="1">
    <location>
        <begin position="588"/>
        <end position="602"/>
    </location>
</feature>
<evidence type="ECO:0000256" key="1">
    <source>
        <dbReference type="SAM" id="MobiDB-lite"/>
    </source>
</evidence>
<name>A0ABQ7PXI2_PLUXY</name>
<keyword evidence="4" id="KW-1185">Reference proteome</keyword>
<feature type="compositionally biased region" description="Basic and acidic residues" evidence="1">
    <location>
        <begin position="169"/>
        <end position="195"/>
    </location>
</feature>